<dbReference type="EC" id="2.1.1.-" evidence="3"/>
<comment type="caution">
    <text evidence="3">The sequence shown here is derived from an EMBL/GenBank/DDBJ whole genome shotgun (WGS) entry which is preliminary data.</text>
</comment>
<keyword evidence="3" id="KW-0489">Methyltransferase</keyword>
<dbReference type="InterPro" id="IPR029063">
    <property type="entry name" value="SAM-dependent_MTases_sf"/>
</dbReference>
<gene>
    <name evidence="3" type="ORF">CTDIVETGP_2939</name>
</gene>
<dbReference type="Gene3D" id="2.20.25.110">
    <property type="entry name" value="S-adenosyl-L-methionine-dependent methyltransferases"/>
    <property type="match status" value="1"/>
</dbReference>
<protein>
    <submittedName>
        <fullName evidence="3">Methyltransferase</fullName>
        <ecNumber evidence="3">2.1.1.-</ecNumber>
    </submittedName>
</protein>
<accession>W6NBD8</accession>
<evidence type="ECO:0000313" key="4">
    <source>
        <dbReference type="Proteomes" id="UP000019482"/>
    </source>
</evidence>
<dbReference type="AlphaFoldDB" id="W6NBD8"/>
<organism evidence="3 4">
    <name type="scientific">Clostridium tyrobutyricum DIVETGP</name>
    <dbReference type="NCBI Taxonomy" id="1408889"/>
    <lineage>
        <taxon>Bacteria</taxon>
        <taxon>Bacillati</taxon>
        <taxon>Bacillota</taxon>
        <taxon>Clostridia</taxon>
        <taxon>Eubacteriales</taxon>
        <taxon>Clostridiaceae</taxon>
        <taxon>Clostridium</taxon>
    </lineage>
</organism>
<dbReference type="OrthoDB" id="9811589at2"/>
<dbReference type="RefSeq" id="WP_017751188.1">
    <property type="nucleotide sequence ID" value="NZ_CBXI010000044.1"/>
</dbReference>
<evidence type="ECO:0000313" key="3">
    <source>
        <dbReference type="EMBL" id="CDL92869.1"/>
    </source>
</evidence>
<keyword evidence="4" id="KW-1185">Reference proteome</keyword>
<name>W6NBD8_CLOTY</name>
<reference evidence="3 4" key="1">
    <citation type="journal article" date="2015" name="Genome Announc.">
        <title>Draft Genome Sequence of Clostridium tyrobutyricum Strain DIVETGP, Isolated from Cow's Milk for Grana Padano Production.</title>
        <authorList>
            <person name="Soggiu A."/>
            <person name="Piras C."/>
            <person name="Gaiarsa S."/>
            <person name="Sassera D."/>
            <person name="Roncada P."/>
            <person name="Bendixen E."/>
            <person name="Brasca M."/>
            <person name="Bonizzi L."/>
        </authorList>
    </citation>
    <scope>NUCLEOTIDE SEQUENCE [LARGE SCALE GENOMIC DNA]</scope>
    <source>
        <strain evidence="3 4">DIVETGP</strain>
    </source>
</reference>
<dbReference type="CDD" id="cd02440">
    <property type="entry name" value="AdoMet_MTases"/>
    <property type="match status" value="1"/>
</dbReference>
<dbReference type="GeneID" id="29419641"/>
<evidence type="ECO:0000259" key="2">
    <source>
        <dbReference type="Pfam" id="PF13649"/>
    </source>
</evidence>
<dbReference type="EMBL" id="CBXI010000044">
    <property type="protein sequence ID" value="CDL92869.1"/>
    <property type="molecule type" value="Genomic_DNA"/>
</dbReference>
<sequence>MIIRDMDCYNNFAYIYDDLINNDINYELWSNTIMKVCKECNIDNKDYLDIGCGTGNLTEKIVPNFKNSWCVDLSSDMLTKAQEKFIYKKLKVKLVCQNMIELNLNRQFDLITCCLDCTNYIIEDMELTKYFKSVIKHLKPNGIFIFDINSYYKITEVLGNNIYDYDDDKITYIWDNNLENEIVDMYLIFFIKEGQLYRRFDEHHSERAYKCEQLEGILSECGFQVLKKLDNYSDKVPQLNSERIVYVVNKKENN</sequence>
<dbReference type="PANTHER" id="PTHR43861:SF6">
    <property type="entry name" value="METHYLTRANSFERASE TYPE 11"/>
    <property type="match status" value="1"/>
</dbReference>
<dbReference type="Proteomes" id="UP000019482">
    <property type="component" value="Unassembled WGS sequence"/>
</dbReference>
<dbReference type="GO" id="GO:0008168">
    <property type="term" value="F:methyltransferase activity"/>
    <property type="evidence" value="ECO:0007669"/>
    <property type="project" value="UniProtKB-KW"/>
</dbReference>
<dbReference type="GO" id="GO:0032259">
    <property type="term" value="P:methylation"/>
    <property type="evidence" value="ECO:0007669"/>
    <property type="project" value="UniProtKB-KW"/>
</dbReference>
<dbReference type="PANTHER" id="PTHR43861">
    <property type="entry name" value="TRANS-ACONITATE 2-METHYLTRANSFERASE-RELATED"/>
    <property type="match status" value="1"/>
</dbReference>
<evidence type="ECO:0000256" key="1">
    <source>
        <dbReference type="ARBA" id="ARBA00022679"/>
    </source>
</evidence>
<feature type="domain" description="Methyltransferase" evidence="2">
    <location>
        <begin position="48"/>
        <end position="142"/>
    </location>
</feature>
<proteinExistence type="predicted"/>
<dbReference type="InterPro" id="IPR041698">
    <property type="entry name" value="Methyltransf_25"/>
</dbReference>
<dbReference type="SUPFAM" id="SSF53335">
    <property type="entry name" value="S-adenosyl-L-methionine-dependent methyltransferases"/>
    <property type="match status" value="1"/>
</dbReference>
<dbReference type="Gene3D" id="3.40.50.150">
    <property type="entry name" value="Vaccinia Virus protein VP39"/>
    <property type="match status" value="1"/>
</dbReference>
<keyword evidence="1 3" id="KW-0808">Transferase</keyword>
<dbReference type="Pfam" id="PF13649">
    <property type="entry name" value="Methyltransf_25"/>
    <property type="match status" value="1"/>
</dbReference>